<dbReference type="AlphaFoldDB" id="A0A1J5RHP2"/>
<evidence type="ECO:0000256" key="1">
    <source>
        <dbReference type="SAM" id="MobiDB-lite"/>
    </source>
</evidence>
<sequence length="438" mass="49642">MSKNQHSEVKPLTEIQGSAIDTPAREAADGSSDELGLDTAPTNRVSNKYNTEYFQPLRWGIDSLYLSYSGSLHSDQEAKLDKLKKLAQADQLSDQAVAQLQVNDHIFEVKDKGTGMFPFIIEDNCFRIQLSRQRAKSMPMAYVKISSEYLTHKSVKEVVDDLSAVLYVLGDVQSQPKVSRIDLFVDFASNENMESWHRDAWVTRSEKINQYAVKGEFSGWSIGMGSTMAARLYNKTLEILTSKKQYLEPLWKQAGWDGIKPIWRLEFEFKRDILVQFDVQAFNTALANLNGLWNYATTEWLKLTIPSEGDTNRSRWAIHPLWAYLASIDFETSGGVLSREFTAQRVPSDSRIFDYGFSAISSFMAREGITDLFDGVEAYYRGLCNHLNNRAANGGASFEGFVDERVAIKAKRFNSILNKQAAEDELTSEEYRKHSDGE</sequence>
<feature type="compositionally biased region" description="Basic and acidic residues" evidence="1">
    <location>
        <begin position="1"/>
        <end position="11"/>
    </location>
</feature>
<keyword evidence="2" id="KW-0396">Initiation factor</keyword>
<organism evidence="2">
    <name type="scientific">mine drainage metagenome</name>
    <dbReference type="NCBI Taxonomy" id="410659"/>
    <lineage>
        <taxon>unclassified sequences</taxon>
        <taxon>metagenomes</taxon>
        <taxon>ecological metagenomes</taxon>
    </lineage>
</organism>
<dbReference type="EMBL" id="MLJW01000169">
    <property type="protein sequence ID" value="OIQ95297.1"/>
    <property type="molecule type" value="Genomic_DNA"/>
</dbReference>
<name>A0A1J5RHP2_9ZZZZ</name>
<feature type="region of interest" description="Disordered" evidence="1">
    <location>
        <begin position="1"/>
        <end position="43"/>
    </location>
</feature>
<gene>
    <name evidence="2" type="ORF">GALL_226700</name>
</gene>
<accession>A0A1J5RHP2</accession>
<keyword evidence="2" id="KW-0648">Protein biosynthesis</keyword>
<proteinExistence type="predicted"/>
<evidence type="ECO:0000313" key="2">
    <source>
        <dbReference type="EMBL" id="OIQ95297.1"/>
    </source>
</evidence>
<reference evidence="2" key="1">
    <citation type="submission" date="2016-10" db="EMBL/GenBank/DDBJ databases">
        <title>Sequence of Gallionella enrichment culture.</title>
        <authorList>
            <person name="Poehlein A."/>
            <person name="Muehling M."/>
            <person name="Daniel R."/>
        </authorList>
    </citation>
    <scope>NUCLEOTIDE SEQUENCE</scope>
</reference>
<dbReference type="GO" id="GO:0003743">
    <property type="term" value="F:translation initiation factor activity"/>
    <property type="evidence" value="ECO:0007669"/>
    <property type="project" value="UniProtKB-KW"/>
</dbReference>
<protein>
    <submittedName>
        <fullName evidence="2">Replication initiation factor</fullName>
    </submittedName>
</protein>
<comment type="caution">
    <text evidence="2">The sequence shown here is derived from an EMBL/GenBank/DDBJ whole genome shotgun (WGS) entry which is preliminary data.</text>
</comment>